<keyword evidence="3" id="KW-1185">Reference proteome</keyword>
<accession>A0ABM5YLA1</accession>
<feature type="chain" id="PRO_5047281464" description="Lysozyme inhibitor LprI N-terminal domain-containing protein" evidence="1">
    <location>
        <begin position="23"/>
        <end position="172"/>
    </location>
</feature>
<proteinExistence type="predicted"/>
<keyword evidence="1" id="KW-0732">Signal</keyword>
<evidence type="ECO:0000313" key="3">
    <source>
        <dbReference type="Proteomes" id="UP000056750"/>
    </source>
</evidence>
<dbReference type="EMBL" id="CP013926">
    <property type="protein sequence ID" value="AMJ75293.1"/>
    <property type="molecule type" value="Genomic_DNA"/>
</dbReference>
<feature type="signal peptide" evidence="1">
    <location>
        <begin position="1"/>
        <end position="22"/>
    </location>
</feature>
<evidence type="ECO:0000313" key="2">
    <source>
        <dbReference type="EMBL" id="AMJ75293.1"/>
    </source>
</evidence>
<dbReference type="Proteomes" id="UP000056750">
    <property type="component" value="Chromosome"/>
</dbReference>
<name>A0ABM5YLA1_9ALTE</name>
<reference evidence="2 3" key="1">
    <citation type="submission" date="2015-12" db="EMBL/GenBank/DDBJ databases">
        <title>Intraspecies pangenome expansion in the marine bacterium Alteromonas.</title>
        <authorList>
            <person name="Lopez-Perez M."/>
            <person name="Rodriguez-Valera F."/>
        </authorList>
    </citation>
    <scope>NUCLEOTIDE SEQUENCE [LARGE SCALE GENOMIC DNA]</scope>
    <source>
        <strain evidence="2 3">LMG 21861</strain>
    </source>
</reference>
<evidence type="ECO:0008006" key="4">
    <source>
        <dbReference type="Google" id="ProtNLM"/>
    </source>
</evidence>
<sequence length="172" mass="20127">MDCLKYFSLFLIIITFSFSAFAVETCVEEKAAVDHWNGLLRHEVTEYRRSKHRDAKSTFLACLGSVNSRDSSVKTQVYTQKNLNVRRNTSRSQQSSVRKYPSTRNFSVSSYHNFKGAKREAWDNFYKESPDCMNNSGDMTVFVKCASERKDYLHRFSSLWDERRQSMKVPIE</sequence>
<organism evidence="2 3">
    <name type="scientific">Alteromonas stellipolaris</name>
    <dbReference type="NCBI Taxonomy" id="233316"/>
    <lineage>
        <taxon>Bacteria</taxon>
        <taxon>Pseudomonadati</taxon>
        <taxon>Pseudomonadota</taxon>
        <taxon>Gammaproteobacteria</taxon>
        <taxon>Alteromonadales</taxon>
        <taxon>Alteromonadaceae</taxon>
        <taxon>Alteromonas/Salinimonas group</taxon>
        <taxon>Alteromonas</taxon>
    </lineage>
</organism>
<protein>
    <recommendedName>
        <fullName evidence="4">Lysozyme inhibitor LprI N-terminal domain-containing protein</fullName>
    </recommendedName>
</protein>
<gene>
    <name evidence="2" type="ORF">AVL57_15765</name>
</gene>
<evidence type="ECO:0000256" key="1">
    <source>
        <dbReference type="SAM" id="SignalP"/>
    </source>
</evidence>